<dbReference type="Proteomes" id="UP001251528">
    <property type="component" value="Unassembled WGS sequence"/>
</dbReference>
<dbReference type="PANTHER" id="PTHR46082:SF11">
    <property type="entry name" value="AAA+ ATPASE DOMAIN-CONTAINING PROTEIN-RELATED"/>
    <property type="match status" value="1"/>
</dbReference>
<proteinExistence type="predicted"/>
<dbReference type="GO" id="GO:0009116">
    <property type="term" value="P:nucleoside metabolic process"/>
    <property type="evidence" value="ECO:0007669"/>
    <property type="project" value="InterPro"/>
</dbReference>
<dbReference type="Gene3D" id="3.40.50.1580">
    <property type="entry name" value="Nucleoside phosphorylase domain"/>
    <property type="match status" value="1"/>
</dbReference>
<evidence type="ECO:0008006" key="3">
    <source>
        <dbReference type="Google" id="ProtNLM"/>
    </source>
</evidence>
<evidence type="ECO:0000313" key="2">
    <source>
        <dbReference type="Proteomes" id="UP001251528"/>
    </source>
</evidence>
<keyword evidence="2" id="KW-1185">Reference proteome</keyword>
<sequence length="302" mass="32507">MTLDPRHYSIAWIAPLPIVARAATCLLDHTHAGRFPLQRGDDYIFQAGDICGHNVIIATLPADQEYGTGSAGALASQVKKYFPNLWFGLLVGVAAGLPNLTGPNPRDIRLGDVLVALPDSENAGLVACEVGNETADGFRLLRHSHVLAVTETVVRAAISNIRLQAPEDVNMILPFYDEIKDKQHSGGTFGDPGQDADVLYTVDSSGASKIQARDRRSSHQRTRIWYGSIGSGDKLMKNTVRPDALIDQHSLIGLEIEAAGTINRIPVGVIRGVCDYGDKHTNKEWQAYAAAMAGAYAKAVLA</sequence>
<dbReference type="SUPFAM" id="SSF53167">
    <property type="entry name" value="Purine and uridine phosphorylases"/>
    <property type="match status" value="1"/>
</dbReference>
<accession>A0AAJ0FVE7</accession>
<dbReference type="GO" id="GO:0003824">
    <property type="term" value="F:catalytic activity"/>
    <property type="evidence" value="ECO:0007669"/>
    <property type="project" value="InterPro"/>
</dbReference>
<dbReference type="InterPro" id="IPR035994">
    <property type="entry name" value="Nucleoside_phosphorylase_sf"/>
</dbReference>
<name>A0AAJ0FVE7_9HYPO</name>
<dbReference type="PANTHER" id="PTHR46082">
    <property type="entry name" value="ATP/GTP-BINDING PROTEIN-RELATED"/>
    <property type="match status" value="1"/>
</dbReference>
<dbReference type="InterPro" id="IPR053137">
    <property type="entry name" value="NLR-like"/>
</dbReference>
<organism evidence="1 2">
    <name type="scientific">Conoideocrella luteorostrata</name>
    <dbReference type="NCBI Taxonomy" id="1105319"/>
    <lineage>
        <taxon>Eukaryota</taxon>
        <taxon>Fungi</taxon>
        <taxon>Dikarya</taxon>
        <taxon>Ascomycota</taxon>
        <taxon>Pezizomycotina</taxon>
        <taxon>Sordariomycetes</taxon>
        <taxon>Hypocreomycetidae</taxon>
        <taxon>Hypocreales</taxon>
        <taxon>Clavicipitaceae</taxon>
        <taxon>Conoideocrella</taxon>
    </lineage>
</organism>
<gene>
    <name evidence="1" type="ORF">QQS21_009048</name>
</gene>
<reference evidence="1" key="1">
    <citation type="submission" date="2023-06" db="EMBL/GenBank/DDBJ databases">
        <title>Conoideocrella luteorostrata (Hypocreales: Clavicipitaceae), a potential biocontrol fungus for elongate hemlock scale in United States Christmas tree production areas.</title>
        <authorList>
            <person name="Barrett H."/>
            <person name="Lovett B."/>
            <person name="Macias A.M."/>
            <person name="Stajich J.E."/>
            <person name="Kasson M.T."/>
        </authorList>
    </citation>
    <scope>NUCLEOTIDE SEQUENCE</scope>
    <source>
        <strain evidence="1">ARSEF 14590</strain>
    </source>
</reference>
<protein>
    <recommendedName>
        <fullName evidence="3">Nucleoside phosphorylase domain-containing protein</fullName>
    </recommendedName>
</protein>
<comment type="caution">
    <text evidence="1">The sequence shown here is derived from an EMBL/GenBank/DDBJ whole genome shotgun (WGS) entry which is preliminary data.</text>
</comment>
<evidence type="ECO:0000313" key="1">
    <source>
        <dbReference type="EMBL" id="KAK2593249.1"/>
    </source>
</evidence>
<dbReference type="EMBL" id="JASWJB010000221">
    <property type="protein sequence ID" value="KAK2593249.1"/>
    <property type="molecule type" value="Genomic_DNA"/>
</dbReference>
<dbReference type="AlphaFoldDB" id="A0AAJ0FVE7"/>